<comment type="caution">
    <text evidence="1">The sequence shown here is derived from an EMBL/GenBank/DDBJ whole genome shotgun (WGS) entry which is preliminary data.</text>
</comment>
<evidence type="ECO:0000313" key="2">
    <source>
        <dbReference type="Proteomes" id="UP000266723"/>
    </source>
</evidence>
<evidence type="ECO:0000313" key="1">
    <source>
        <dbReference type="EMBL" id="KAF3528199.1"/>
    </source>
</evidence>
<sequence>MQALKAIILLLMNHRQPGQVAMICSSSNIHHKDNVGFLLDRGNPLGLVLTTKLGVGQ</sequence>
<protein>
    <submittedName>
        <fullName evidence="1">Uncharacterized protein</fullName>
    </submittedName>
</protein>
<name>A0ABQ7B7H2_BRACR</name>
<reference evidence="1 2" key="1">
    <citation type="journal article" date="2020" name="BMC Genomics">
        <title>Intraspecific diversification of the crop wild relative Brassica cretica Lam. using demographic model selection.</title>
        <authorList>
            <person name="Kioukis A."/>
            <person name="Michalopoulou V.A."/>
            <person name="Briers L."/>
            <person name="Pirintsos S."/>
            <person name="Studholme D.J."/>
            <person name="Pavlidis P."/>
            <person name="Sarris P.F."/>
        </authorList>
    </citation>
    <scope>NUCLEOTIDE SEQUENCE [LARGE SCALE GENOMIC DNA]</scope>
    <source>
        <strain evidence="2">cv. PFS-1207/04</strain>
    </source>
</reference>
<accession>A0ABQ7B7H2</accession>
<dbReference type="Proteomes" id="UP000266723">
    <property type="component" value="Unassembled WGS sequence"/>
</dbReference>
<gene>
    <name evidence="1" type="ORF">DY000_02043042</name>
</gene>
<dbReference type="EMBL" id="QGKV02001507">
    <property type="protein sequence ID" value="KAF3528199.1"/>
    <property type="molecule type" value="Genomic_DNA"/>
</dbReference>
<keyword evidence="2" id="KW-1185">Reference proteome</keyword>
<organism evidence="1 2">
    <name type="scientific">Brassica cretica</name>
    <name type="common">Mustard</name>
    <dbReference type="NCBI Taxonomy" id="69181"/>
    <lineage>
        <taxon>Eukaryota</taxon>
        <taxon>Viridiplantae</taxon>
        <taxon>Streptophyta</taxon>
        <taxon>Embryophyta</taxon>
        <taxon>Tracheophyta</taxon>
        <taxon>Spermatophyta</taxon>
        <taxon>Magnoliopsida</taxon>
        <taxon>eudicotyledons</taxon>
        <taxon>Gunneridae</taxon>
        <taxon>Pentapetalae</taxon>
        <taxon>rosids</taxon>
        <taxon>malvids</taxon>
        <taxon>Brassicales</taxon>
        <taxon>Brassicaceae</taxon>
        <taxon>Brassiceae</taxon>
        <taxon>Brassica</taxon>
    </lineage>
</organism>
<proteinExistence type="predicted"/>